<dbReference type="EMBL" id="CP041345">
    <property type="protein sequence ID" value="QKG79283.1"/>
    <property type="molecule type" value="Genomic_DNA"/>
</dbReference>
<dbReference type="SUPFAM" id="SSF52833">
    <property type="entry name" value="Thioredoxin-like"/>
    <property type="match status" value="1"/>
</dbReference>
<accession>A0A7D4BD13</accession>
<dbReference type="AlphaFoldDB" id="A0A7D4BD13"/>
<dbReference type="Gene3D" id="3.40.30.10">
    <property type="entry name" value="Glutaredoxin"/>
    <property type="match status" value="1"/>
</dbReference>
<dbReference type="Proteomes" id="UP000500961">
    <property type="component" value="Chromosome"/>
</dbReference>
<dbReference type="KEGG" id="ttz:FHG85_03060"/>
<dbReference type="InterPro" id="IPR036249">
    <property type="entry name" value="Thioredoxin-like_sf"/>
</dbReference>
<keyword evidence="2" id="KW-1185">Reference proteome</keyword>
<reference evidence="1 2" key="1">
    <citation type="submission" date="2019-07" db="EMBL/GenBank/DDBJ databases">
        <title>Thalassofilum flectens gen. nov., sp. nov., a novel moderate thermophilic anaerobe from a shallow sea hot spring in Kunashir Island (Russia), representing a new family in the order Bacteroidales, and proposal of Thalassofilacea fam. nov.</title>
        <authorList>
            <person name="Kochetkova T.V."/>
            <person name="Podosokorskaya O.A."/>
            <person name="Novikov A."/>
            <person name="Elcheninov A.G."/>
            <person name="Toshchakov S.V."/>
            <person name="Kublanov I.V."/>
        </authorList>
    </citation>
    <scope>NUCLEOTIDE SEQUENCE [LARGE SCALE GENOMIC DNA]</scope>
    <source>
        <strain evidence="1 2">38-H</strain>
    </source>
</reference>
<name>A0A7D4BD13_9BACT</name>
<evidence type="ECO:0008006" key="3">
    <source>
        <dbReference type="Google" id="ProtNLM"/>
    </source>
</evidence>
<evidence type="ECO:0000313" key="1">
    <source>
        <dbReference type="EMBL" id="QKG79283.1"/>
    </source>
</evidence>
<organism evidence="1 2">
    <name type="scientific">Tenuifilum thalassicum</name>
    <dbReference type="NCBI Taxonomy" id="2590900"/>
    <lineage>
        <taxon>Bacteria</taxon>
        <taxon>Pseudomonadati</taxon>
        <taxon>Bacteroidota</taxon>
        <taxon>Bacteroidia</taxon>
        <taxon>Bacteroidales</taxon>
        <taxon>Tenuifilaceae</taxon>
        <taxon>Tenuifilum</taxon>
    </lineage>
</organism>
<dbReference type="RefSeq" id="WP_173072894.1">
    <property type="nucleotide sequence ID" value="NZ_CP041345.1"/>
</dbReference>
<sequence length="353" mass="40115">MRINSSGEGIIKLKTSLPSVIALSNDKKVFPIVLVVKPGDRISISSTNGSWEVSGSQESMKLMKFQNRVVNSDKLLKKLRNNYAKCDSLEIKDSLYKNYLSARDSILNVLKQDAFRMVSSTPYNISAIFLITARIENRQILPYNEFKELYRSVDTSLSHYYSDDSLYQSFKKIIKQFQLTDSLRKIESKLIVGNSIPQQSFISIKGENISLPGIWARCILLDFWGAGSKLNNNLQKKELKRLFEKHKKNGLAVVSFGVGLDSAQIAQMTQLDTLSWYQVSLASQSDINKLKEYGVVELPTYILTNRYGTVIAKAKDIDVIDSKIDSMLQVYKRWLLVRQKADTLNRADTLKTK</sequence>
<proteinExistence type="predicted"/>
<gene>
    <name evidence="1" type="ORF">FHG85_03060</name>
</gene>
<evidence type="ECO:0000313" key="2">
    <source>
        <dbReference type="Proteomes" id="UP000500961"/>
    </source>
</evidence>
<protein>
    <recommendedName>
        <fullName evidence="3">TlpA family protein disulfide reductase</fullName>
    </recommendedName>
</protein>